<keyword evidence="1 4" id="KW-0808">Transferase</keyword>
<keyword evidence="2" id="KW-0012">Acyltransferase</keyword>
<feature type="domain" description="N-acetyltransferase" evidence="3">
    <location>
        <begin position="4"/>
        <end position="179"/>
    </location>
</feature>
<keyword evidence="5" id="KW-1185">Reference proteome</keyword>
<organism evidence="4 5">
    <name type="scientific">Actinophytocola algeriensis</name>
    <dbReference type="NCBI Taxonomy" id="1768010"/>
    <lineage>
        <taxon>Bacteria</taxon>
        <taxon>Bacillati</taxon>
        <taxon>Actinomycetota</taxon>
        <taxon>Actinomycetes</taxon>
        <taxon>Pseudonocardiales</taxon>
        <taxon>Pseudonocardiaceae</taxon>
    </lineage>
</organism>
<dbReference type="Proteomes" id="UP000520767">
    <property type="component" value="Unassembled WGS sequence"/>
</dbReference>
<protein>
    <submittedName>
        <fullName evidence="4">N-acetylglutamate synthase-like GNAT family acetyltransferase</fullName>
    </submittedName>
</protein>
<dbReference type="InterPro" id="IPR050832">
    <property type="entry name" value="Bact_Acetyltransf"/>
</dbReference>
<accession>A0A7W7VI80</accession>
<name>A0A7W7VI80_9PSEU</name>
<evidence type="ECO:0000259" key="3">
    <source>
        <dbReference type="PROSITE" id="PS51186"/>
    </source>
</evidence>
<dbReference type="EMBL" id="JACHJQ010000008">
    <property type="protein sequence ID" value="MBB4911009.1"/>
    <property type="molecule type" value="Genomic_DNA"/>
</dbReference>
<evidence type="ECO:0000313" key="5">
    <source>
        <dbReference type="Proteomes" id="UP000520767"/>
    </source>
</evidence>
<evidence type="ECO:0000256" key="2">
    <source>
        <dbReference type="ARBA" id="ARBA00023315"/>
    </source>
</evidence>
<proteinExistence type="predicted"/>
<gene>
    <name evidence="4" type="ORF">FHR82_007268</name>
</gene>
<sequence>MSQPVLRAARPSDVTAIAALMRQSVLDVFPRFHDEAETAAAARYLTEPDTVLITDGTYFVHDVAGEVVACGGWSKRDKLYTGSGATPADDRLLDPATEPARVRAMFVHGEWTRRGLGREILNKCVAAARAEGFTSLVLMATLPGVPLYRAFGFREVTHTRLPLPDGSSLGGVSMEYPLQPSAAMP</sequence>
<dbReference type="Pfam" id="PF00583">
    <property type="entry name" value="Acetyltransf_1"/>
    <property type="match status" value="1"/>
</dbReference>
<dbReference type="Gene3D" id="3.40.630.30">
    <property type="match status" value="1"/>
</dbReference>
<dbReference type="InterPro" id="IPR000182">
    <property type="entry name" value="GNAT_dom"/>
</dbReference>
<dbReference type="CDD" id="cd04301">
    <property type="entry name" value="NAT_SF"/>
    <property type="match status" value="1"/>
</dbReference>
<dbReference type="PANTHER" id="PTHR43877">
    <property type="entry name" value="AMINOALKYLPHOSPHONATE N-ACETYLTRANSFERASE-RELATED-RELATED"/>
    <property type="match status" value="1"/>
</dbReference>
<dbReference type="AlphaFoldDB" id="A0A7W7VI80"/>
<comment type="caution">
    <text evidence="4">The sequence shown here is derived from an EMBL/GenBank/DDBJ whole genome shotgun (WGS) entry which is preliminary data.</text>
</comment>
<evidence type="ECO:0000313" key="4">
    <source>
        <dbReference type="EMBL" id="MBB4911009.1"/>
    </source>
</evidence>
<dbReference type="SUPFAM" id="SSF55729">
    <property type="entry name" value="Acyl-CoA N-acyltransferases (Nat)"/>
    <property type="match status" value="1"/>
</dbReference>
<dbReference type="GO" id="GO:0016747">
    <property type="term" value="F:acyltransferase activity, transferring groups other than amino-acyl groups"/>
    <property type="evidence" value="ECO:0007669"/>
    <property type="project" value="InterPro"/>
</dbReference>
<dbReference type="RefSeq" id="WP_311771433.1">
    <property type="nucleotide sequence ID" value="NZ_JACHJQ010000008.1"/>
</dbReference>
<dbReference type="InterPro" id="IPR016181">
    <property type="entry name" value="Acyl_CoA_acyltransferase"/>
</dbReference>
<reference evidence="4 5" key="1">
    <citation type="submission" date="2020-08" db="EMBL/GenBank/DDBJ databases">
        <title>Genomic Encyclopedia of Type Strains, Phase III (KMG-III): the genomes of soil and plant-associated and newly described type strains.</title>
        <authorList>
            <person name="Whitman W."/>
        </authorList>
    </citation>
    <scope>NUCLEOTIDE SEQUENCE [LARGE SCALE GENOMIC DNA]</scope>
    <source>
        <strain evidence="4 5">CECT 8960</strain>
    </source>
</reference>
<evidence type="ECO:0000256" key="1">
    <source>
        <dbReference type="ARBA" id="ARBA00022679"/>
    </source>
</evidence>
<dbReference type="PANTHER" id="PTHR43877:SF1">
    <property type="entry name" value="ACETYLTRANSFERASE"/>
    <property type="match status" value="1"/>
</dbReference>
<dbReference type="PROSITE" id="PS51186">
    <property type="entry name" value="GNAT"/>
    <property type="match status" value="1"/>
</dbReference>